<feature type="transmembrane region" description="Helical" evidence="2">
    <location>
        <begin position="614"/>
        <end position="632"/>
    </location>
</feature>
<name>A0A1R1EU08_9BACL</name>
<dbReference type="STRING" id="297318.BK138_11605"/>
<accession>A0A1R1EU08</accession>
<dbReference type="RefSeq" id="WP_076169731.1">
    <property type="nucleotide sequence ID" value="NZ_MRTP01000002.1"/>
</dbReference>
<feature type="transmembrane region" description="Helical" evidence="2">
    <location>
        <begin position="67"/>
        <end position="87"/>
    </location>
</feature>
<organism evidence="4 5">
    <name type="scientific">Paenibacillus rhizosphaerae</name>
    <dbReference type="NCBI Taxonomy" id="297318"/>
    <lineage>
        <taxon>Bacteria</taxon>
        <taxon>Bacillati</taxon>
        <taxon>Bacillota</taxon>
        <taxon>Bacilli</taxon>
        <taxon>Bacillales</taxon>
        <taxon>Paenibacillaceae</taxon>
        <taxon>Paenibacillus</taxon>
    </lineage>
</organism>
<feature type="compositionally biased region" description="Basic and acidic residues" evidence="1">
    <location>
        <begin position="296"/>
        <end position="306"/>
    </location>
</feature>
<feature type="transmembrane region" description="Helical" evidence="2">
    <location>
        <begin position="12"/>
        <end position="30"/>
    </location>
</feature>
<feature type="transmembrane region" description="Helical" evidence="2">
    <location>
        <begin position="107"/>
        <end position="125"/>
    </location>
</feature>
<dbReference type="PANTHER" id="PTHR42736:SF1">
    <property type="entry name" value="PROTEIN-GLUTAMINE GAMMA-GLUTAMYLTRANSFERASE"/>
    <property type="match status" value="1"/>
</dbReference>
<feature type="transmembrane region" description="Helical" evidence="2">
    <location>
        <begin position="42"/>
        <end position="60"/>
    </location>
</feature>
<dbReference type="Gene3D" id="3.10.620.30">
    <property type="match status" value="1"/>
</dbReference>
<evidence type="ECO:0000259" key="3">
    <source>
        <dbReference type="SMART" id="SM00460"/>
    </source>
</evidence>
<sequence>MINWLYSLRTSFFRTLSLVWLWIMALQWIYFMNNIWYSETTAIVIISVTVITAIEILLPIKSIYRYALEGIAVLYIIHREMIAYWIYFPAGSLPNRIQQFTGNALPYLGFAVGAWILLLFSAKLVNNQRRILVFTGMLIVAFSILDSFTVYDLWKEVAWTVFAALGWLVSEHFRRFQQKYPHGWRYLRQYPLKMLLNVAVIFSLVFAVGVNMPEVPPSLTDPYTAWVVQGETAATAGIDGDPAESVLRTSSGYSRNDTKLGGGFNFDYTPVMEISSDQRSYWRGETRRLYTGSGWGDERNSGRETDEVTADTKLSGDGPTAGDSMTVKQTVTMLSDNQYPVLFGAYNLSKVELIDDGKNTGSLRWNSSQSELRWTAESKRDRYPKTYTVVSEVPVVSEDEIRQKSFADLYGSQGTEDAYLQVPNDFPKRARDLAEEVTASGATPYEKIGLLQNYLTTNYTYTNEPDLSKKVSDDFVDSFLFEIKEGYCDYFSTSMVMMARSLGIPARWVKGYAPGQVQGSSADVQVQGVQGTSDSGVYTVTNADAHSWAEVYFGPYGWIPVEATPGFSMPLLTHDAQAQDPAEPEKQPEVEEDQPEQAPQQSAQGQDRGPVVQIVYGASLLILAAFAVYVLWRNRLQLRFGWLRLRTGQKLSPDQKVIVMTERWIKELRRRGLKRGADETLRESVSRWEGRSPALGSFLEPLLQLFEKARYSPSSVSESEWRSVHAHAKELKAAMKKIPKNAA</sequence>
<proteinExistence type="predicted"/>
<comment type="caution">
    <text evidence="4">The sequence shown here is derived from an EMBL/GenBank/DDBJ whole genome shotgun (WGS) entry which is preliminary data.</text>
</comment>
<reference evidence="4 5" key="1">
    <citation type="submission" date="2016-11" db="EMBL/GenBank/DDBJ databases">
        <title>Paenibacillus species isolates.</title>
        <authorList>
            <person name="Beno S.M."/>
        </authorList>
    </citation>
    <scope>NUCLEOTIDE SEQUENCE [LARGE SCALE GENOMIC DNA]</scope>
    <source>
        <strain evidence="4 5">FSL R5-0378</strain>
    </source>
</reference>
<keyword evidence="2" id="KW-1133">Transmembrane helix</keyword>
<feature type="region of interest" description="Disordered" evidence="1">
    <location>
        <begin position="292"/>
        <end position="323"/>
    </location>
</feature>
<dbReference type="InterPro" id="IPR052901">
    <property type="entry name" value="Bact_TGase-like"/>
</dbReference>
<keyword evidence="2" id="KW-0812">Transmembrane</keyword>
<dbReference type="SMART" id="SM00460">
    <property type="entry name" value="TGc"/>
    <property type="match status" value="1"/>
</dbReference>
<feature type="transmembrane region" description="Helical" evidence="2">
    <location>
        <begin position="194"/>
        <end position="212"/>
    </location>
</feature>
<dbReference type="Proteomes" id="UP000187172">
    <property type="component" value="Unassembled WGS sequence"/>
</dbReference>
<dbReference type="AlphaFoldDB" id="A0A1R1EU08"/>
<dbReference type="InterPro" id="IPR002931">
    <property type="entry name" value="Transglutaminase-like"/>
</dbReference>
<dbReference type="PANTHER" id="PTHR42736">
    <property type="entry name" value="PROTEIN-GLUTAMINE GAMMA-GLUTAMYLTRANSFERASE"/>
    <property type="match status" value="1"/>
</dbReference>
<dbReference type="EMBL" id="MRTP01000002">
    <property type="protein sequence ID" value="OMF55336.1"/>
    <property type="molecule type" value="Genomic_DNA"/>
</dbReference>
<dbReference type="InterPro" id="IPR038765">
    <property type="entry name" value="Papain-like_cys_pep_sf"/>
</dbReference>
<keyword evidence="2" id="KW-0472">Membrane</keyword>
<keyword evidence="5" id="KW-1185">Reference proteome</keyword>
<evidence type="ECO:0000256" key="2">
    <source>
        <dbReference type="SAM" id="Phobius"/>
    </source>
</evidence>
<dbReference type="Pfam" id="PF01841">
    <property type="entry name" value="Transglut_core"/>
    <property type="match status" value="1"/>
</dbReference>
<evidence type="ECO:0000256" key="1">
    <source>
        <dbReference type="SAM" id="MobiDB-lite"/>
    </source>
</evidence>
<feature type="domain" description="Transglutaminase-like" evidence="3">
    <location>
        <begin position="480"/>
        <end position="565"/>
    </location>
</feature>
<protein>
    <submittedName>
        <fullName evidence="4">Transglutaminase</fullName>
    </submittedName>
</protein>
<feature type="transmembrane region" description="Helical" evidence="2">
    <location>
        <begin position="132"/>
        <end position="151"/>
    </location>
</feature>
<evidence type="ECO:0000313" key="4">
    <source>
        <dbReference type="EMBL" id="OMF55336.1"/>
    </source>
</evidence>
<dbReference type="Pfam" id="PF13559">
    <property type="entry name" value="DUF4129"/>
    <property type="match status" value="1"/>
</dbReference>
<gene>
    <name evidence="4" type="ORF">BK138_11605</name>
</gene>
<feature type="transmembrane region" description="Helical" evidence="2">
    <location>
        <begin position="157"/>
        <end position="173"/>
    </location>
</feature>
<evidence type="ECO:0000313" key="5">
    <source>
        <dbReference type="Proteomes" id="UP000187172"/>
    </source>
</evidence>
<dbReference type="InterPro" id="IPR025403">
    <property type="entry name" value="TgpA-like_C"/>
</dbReference>
<feature type="region of interest" description="Disordered" evidence="1">
    <location>
        <begin position="576"/>
        <end position="606"/>
    </location>
</feature>
<dbReference type="SUPFAM" id="SSF54001">
    <property type="entry name" value="Cysteine proteinases"/>
    <property type="match status" value="1"/>
</dbReference>